<feature type="signal peptide" evidence="18">
    <location>
        <begin position="1"/>
        <end position="20"/>
    </location>
</feature>
<evidence type="ECO:0000256" key="15">
    <source>
        <dbReference type="HAMAP-Rule" id="MF_01398"/>
    </source>
</evidence>
<proteinExistence type="inferred from homology"/>
<dbReference type="HOGENOM" id="CLU_079215_4_1_0"/>
<keyword evidence="8 15" id="KW-0406">Ion transport</keyword>
<evidence type="ECO:0000313" key="20">
    <source>
        <dbReference type="Proteomes" id="UP000019151"/>
    </source>
</evidence>
<comment type="similarity">
    <text evidence="1 15 16">Belongs to the ATPase B chain family.</text>
</comment>
<dbReference type="NCBIfam" id="TIGR01144">
    <property type="entry name" value="ATP_synt_b"/>
    <property type="match status" value="1"/>
</dbReference>
<evidence type="ECO:0000256" key="5">
    <source>
        <dbReference type="ARBA" id="ARBA00022692"/>
    </source>
</evidence>
<dbReference type="RefSeq" id="WP_025412929.1">
    <property type="nucleotide sequence ID" value="NZ_CP007128.1"/>
</dbReference>
<organism evidence="19 20">
    <name type="scientific">Gemmatirosa kalamazoonensis</name>
    <dbReference type="NCBI Taxonomy" id="861299"/>
    <lineage>
        <taxon>Bacteria</taxon>
        <taxon>Pseudomonadati</taxon>
        <taxon>Gemmatimonadota</taxon>
        <taxon>Gemmatimonadia</taxon>
        <taxon>Gemmatimonadales</taxon>
        <taxon>Gemmatimonadaceae</taxon>
        <taxon>Gemmatirosa</taxon>
    </lineage>
</organism>
<keyword evidence="7 15" id="KW-1133">Transmembrane helix</keyword>
<dbReference type="PANTHER" id="PTHR33445:SF1">
    <property type="entry name" value="ATP SYNTHASE SUBUNIT B"/>
    <property type="match status" value="1"/>
</dbReference>
<evidence type="ECO:0000256" key="17">
    <source>
        <dbReference type="SAM" id="Coils"/>
    </source>
</evidence>
<comment type="subunit">
    <text evidence="13">F-type ATPases have 2 components, F(1) - the catalytic core - and F(0) - the membrane proton channel. F(1) has five subunits: alpha(3), beta(3), gamma(1), delta(1), epsilon(1). F(0) has four main subunits: a(1), b(2) and c(10-14). The alpha and beta chains form an alternating ring which encloses part of the gamma chain. F(1) is attached to F(0) by a central stalk formed by the gamma and epsilon chains, while a peripheral stalk is formed by the delta and b chains.</text>
</comment>
<sequence length="196" mass="21838">MRTVYRSLPLLTLAASPLLAQEHEAQGPVNLLEPHAGLMFWTLVIFVVLLVVLSRFAFKPLVAAVEARERTLEDAIQGAKRDRDEAARLLAEQRAQLDASRGEAQKLIADGRAAAEKMRAELLEQTRQQQQELLERARRDIDAERDRAIADLRREAVDLAIAGASKVIERNLDDTSNRQLVENFLGSLQPAGGARR</sequence>
<keyword evidence="2 15" id="KW-0813">Transport</keyword>
<evidence type="ECO:0000256" key="8">
    <source>
        <dbReference type="ARBA" id="ARBA00023065"/>
    </source>
</evidence>
<dbReference type="InterPro" id="IPR028987">
    <property type="entry name" value="ATP_synth_B-like_membr_sf"/>
</dbReference>
<evidence type="ECO:0000256" key="16">
    <source>
        <dbReference type="RuleBase" id="RU003848"/>
    </source>
</evidence>
<dbReference type="GO" id="GO:0046961">
    <property type="term" value="F:proton-transporting ATPase activity, rotational mechanism"/>
    <property type="evidence" value="ECO:0007669"/>
    <property type="project" value="TreeGrafter"/>
</dbReference>
<evidence type="ECO:0000256" key="14">
    <source>
        <dbReference type="ARBA" id="ARBA00037847"/>
    </source>
</evidence>
<evidence type="ECO:0000256" key="6">
    <source>
        <dbReference type="ARBA" id="ARBA00022781"/>
    </source>
</evidence>
<evidence type="ECO:0000256" key="3">
    <source>
        <dbReference type="ARBA" id="ARBA00022475"/>
    </source>
</evidence>
<dbReference type="eggNOG" id="COG0711">
    <property type="taxonomic scope" value="Bacteria"/>
</dbReference>
<comment type="function">
    <text evidence="11 15">F(1)F(0) ATP synthase produces ATP from ADP in the presence of a proton or sodium gradient. F-type ATPases consist of two structural domains, F(1) containing the extramembraneous catalytic core and F(0) containing the membrane proton channel, linked together by a central stalk and a peripheral stalk. During catalysis, ATP synthesis in the catalytic domain of F(1) is coupled via a rotary mechanism of the central stalk subunits to proton translocation.</text>
</comment>
<dbReference type="InParanoid" id="W0RLZ7"/>
<evidence type="ECO:0000256" key="2">
    <source>
        <dbReference type="ARBA" id="ARBA00022448"/>
    </source>
</evidence>
<dbReference type="GO" id="GO:0046933">
    <property type="term" value="F:proton-transporting ATP synthase activity, rotational mechanism"/>
    <property type="evidence" value="ECO:0007669"/>
    <property type="project" value="UniProtKB-UniRule"/>
</dbReference>
<evidence type="ECO:0000256" key="1">
    <source>
        <dbReference type="ARBA" id="ARBA00005513"/>
    </source>
</evidence>
<keyword evidence="17" id="KW-0175">Coiled coil</keyword>
<dbReference type="GO" id="GO:0012505">
    <property type="term" value="C:endomembrane system"/>
    <property type="evidence" value="ECO:0007669"/>
    <property type="project" value="UniProtKB-SubCell"/>
</dbReference>
<evidence type="ECO:0000256" key="18">
    <source>
        <dbReference type="SAM" id="SignalP"/>
    </source>
</evidence>
<keyword evidence="3 15" id="KW-1003">Cell membrane</keyword>
<evidence type="ECO:0000313" key="19">
    <source>
        <dbReference type="EMBL" id="AHG91482.1"/>
    </source>
</evidence>
<keyword evidence="4 15" id="KW-0138">CF(0)</keyword>
<comment type="subcellular location">
    <subcellularLocation>
        <location evidence="15">Cell membrane</location>
        <topology evidence="15">Single-pass membrane protein</topology>
    </subcellularLocation>
    <subcellularLocation>
        <location evidence="14">Endomembrane system</location>
        <topology evidence="14">Single-pass membrane protein</topology>
    </subcellularLocation>
</comment>
<reference evidence="19 20" key="1">
    <citation type="journal article" date="2014" name="Genome Announc.">
        <title>Genome Sequence and Methylome of Soil Bacterium Gemmatirosa kalamazoonensis KBS708T, a Member of the Rarely Cultivated Gemmatimonadetes Phylum.</title>
        <authorList>
            <person name="Debruyn J.M."/>
            <person name="Radosevich M."/>
            <person name="Wommack K.E."/>
            <person name="Polson S.W."/>
            <person name="Hauser L.J."/>
            <person name="Fawaz M.N."/>
            <person name="Korlach J."/>
            <person name="Tsai Y.C."/>
        </authorList>
    </citation>
    <scope>NUCLEOTIDE SEQUENCE [LARGE SCALE GENOMIC DNA]</scope>
    <source>
        <strain evidence="19 20">KBS708</strain>
    </source>
</reference>
<dbReference type="FunCoup" id="W0RLZ7">
    <property type="interactions" value="93"/>
</dbReference>
<comment type="function">
    <text evidence="12">Component of the F(0) channel, it forms part of the peripheral stalk, linking F(1) to F(0). The b'-subunit is a diverged and duplicated form of b found in plants and photosynthetic bacteria.</text>
</comment>
<dbReference type="EMBL" id="CP007128">
    <property type="protein sequence ID" value="AHG91482.1"/>
    <property type="molecule type" value="Genomic_DNA"/>
</dbReference>
<evidence type="ECO:0000256" key="13">
    <source>
        <dbReference type="ARBA" id="ARBA00026054"/>
    </source>
</evidence>
<accession>W0RLZ7</accession>
<dbReference type="InterPro" id="IPR005864">
    <property type="entry name" value="ATP_synth_F0_bsu_bac"/>
</dbReference>
<keyword evidence="6 15" id="KW-0375">Hydrogen ion transport</keyword>
<dbReference type="GO" id="GO:0005886">
    <property type="term" value="C:plasma membrane"/>
    <property type="evidence" value="ECO:0007669"/>
    <property type="project" value="UniProtKB-SubCell"/>
</dbReference>
<keyword evidence="20" id="KW-1185">Reference proteome</keyword>
<dbReference type="InterPro" id="IPR002146">
    <property type="entry name" value="ATP_synth_b/b'su_bac/chlpt"/>
</dbReference>
<dbReference type="PANTHER" id="PTHR33445">
    <property type="entry name" value="ATP SYNTHASE SUBUNIT B', CHLOROPLASTIC"/>
    <property type="match status" value="1"/>
</dbReference>
<feature type="chain" id="PRO_5004794590" description="ATP synthase subunit b" evidence="18">
    <location>
        <begin position="21"/>
        <end position="196"/>
    </location>
</feature>
<evidence type="ECO:0000256" key="12">
    <source>
        <dbReference type="ARBA" id="ARBA00025614"/>
    </source>
</evidence>
<dbReference type="SUPFAM" id="SSF81573">
    <property type="entry name" value="F1F0 ATP synthase subunit B, membrane domain"/>
    <property type="match status" value="1"/>
</dbReference>
<protein>
    <recommendedName>
        <fullName evidence="15">ATP synthase subunit b</fullName>
    </recommendedName>
    <alternativeName>
        <fullName evidence="15">ATP synthase F(0) sector subunit b</fullName>
    </alternativeName>
    <alternativeName>
        <fullName evidence="15">ATPase subunit I</fullName>
    </alternativeName>
    <alternativeName>
        <fullName evidence="15">F-type ATPase subunit b</fullName>
        <shortName evidence="15">F-ATPase subunit b</shortName>
    </alternativeName>
</protein>
<gene>
    <name evidence="15" type="primary">atpF</name>
    <name evidence="19" type="ORF">J421_3945</name>
</gene>
<dbReference type="STRING" id="861299.J421_3945"/>
<keyword evidence="10 15" id="KW-0066">ATP synthesis</keyword>
<dbReference type="KEGG" id="gba:J421_3945"/>
<evidence type="ECO:0000256" key="7">
    <source>
        <dbReference type="ARBA" id="ARBA00022989"/>
    </source>
</evidence>
<feature type="transmembrane region" description="Helical" evidence="15">
    <location>
        <begin position="36"/>
        <end position="58"/>
    </location>
</feature>
<dbReference type="InterPro" id="IPR050059">
    <property type="entry name" value="ATP_synthase_B_chain"/>
</dbReference>
<dbReference type="Proteomes" id="UP000019151">
    <property type="component" value="Chromosome"/>
</dbReference>
<dbReference type="HAMAP" id="MF_01398">
    <property type="entry name" value="ATP_synth_b_bprime"/>
    <property type="match status" value="1"/>
</dbReference>
<dbReference type="OrthoDB" id="9792868at2"/>
<feature type="coiled-coil region" evidence="17">
    <location>
        <begin position="62"/>
        <end position="147"/>
    </location>
</feature>
<comment type="subunit">
    <text evidence="15">F-type ATPases have 2 components, F(1) - the catalytic core - and F(0) - the membrane proton channel. F(1) has five subunits: alpha(3), beta(3), gamma(1), delta(1), epsilon(1). F(0) has three main subunits: a(1), b(2) and c(10-14). The alpha and beta chains form an alternating ring which encloses part of the gamma chain. F(1) is attached to F(0) by a central stalk formed by the gamma and epsilon chains, while a peripheral stalk is formed by the delta and b chains.</text>
</comment>
<name>W0RLZ7_9BACT</name>
<dbReference type="Pfam" id="PF00430">
    <property type="entry name" value="ATP-synt_B"/>
    <property type="match status" value="1"/>
</dbReference>
<evidence type="ECO:0000256" key="4">
    <source>
        <dbReference type="ARBA" id="ARBA00022547"/>
    </source>
</evidence>
<dbReference type="AlphaFoldDB" id="W0RLZ7"/>
<dbReference type="GO" id="GO:0045259">
    <property type="term" value="C:proton-transporting ATP synthase complex"/>
    <property type="evidence" value="ECO:0007669"/>
    <property type="project" value="UniProtKB-KW"/>
</dbReference>
<keyword evidence="9 15" id="KW-0472">Membrane</keyword>
<keyword evidence="18" id="KW-0732">Signal</keyword>
<evidence type="ECO:0000256" key="11">
    <source>
        <dbReference type="ARBA" id="ARBA00025198"/>
    </source>
</evidence>
<keyword evidence="5 15" id="KW-0812">Transmembrane</keyword>
<evidence type="ECO:0000256" key="10">
    <source>
        <dbReference type="ARBA" id="ARBA00023310"/>
    </source>
</evidence>
<dbReference type="CDD" id="cd06503">
    <property type="entry name" value="ATP-synt_Fo_b"/>
    <property type="match status" value="1"/>
</dbReference>
<evidence type="ECO:0000256" key="9">
    <source>
        <dbReference type="ARBA" id="ARBA00023136"/>
    </source>
</evidence>